<feature type="domain" description="Tyrosine-protein phosphatase" evidence="1">
    <location>
        <begin position="21"/>
        <end position="140"/>
    </location>
</feature>
<name>S5DYP9_9VIRU</name>
<proteinExistence type="predicted"/>
<evidence type="ECO:0000259" key="1">
    <source>
        <dbReference type="PROSITE" id="PS50055"/>
    </source>
</evidence>
<dbReference type="InterPro" id="IPR050348">
    <property type="entry name" value="Protein-Tyr_Phosphatase"/>
</dbReference>
<organism evidence="2">
    <name type="scientific">Apophua simplicipes ichnovirus</name>
    <dbReference type="NCBI Taxonomy" id="1329648"/>
    <lineage>
        <taxon>Viruses</taxon>
        <taxon>Viruses incertae sedis</taxon>
        <taxon>Polydnaviriformidae</taxon>
        <taxon>Ichnoviriform</taxon>
    </lineage>
</organism>
<dbReference type="Gene3D" id="3.90.190.10">
    <property type="entry name" value="Protein tyrosine phosphatase superfamily"/>
    <property type="match status" value="1"/>
</dbReference>
<dbReference type="EMBL" id="KC752208">
    <property type="protein sequence ID" value="AGQ20107.1"/>
    <property type="molecule type" value="Genomic_DNA"/>
</dbReference>
<dbReference type="PROSITE" id="PS50055">
    <property type="entry name" value="TYR_PHOSPHATASE_PTP"/>
    <property type="match status" value="1"/>
</dbReference>
<evidence type="ECO:0000313" key="2">
    <source>
        <dbReference type="EMBL" id="AGQ20107.1"/>
    </source>
</evidence>
<reference evidence="2" key="1">
    <citation type="journal article" date="2013" name="J. Gen. Virol.">
        <title>Ultrastructural and genomic characterization of a second banchine polydnavirus confirms the existence of shared features within this ichnovirus lineage.</title>
        <authorList>
            <person name="Djoumad A."/>
            <person name="Stoltz D."/>
            <person name="Beliveau C."/>
            <person name="Boyle B."/>
            <person name="Kuhn L."/>
            <person name="Cusson M."/>
        </authorList>
    </citation>
    <scope>NUCLEOTIDE SEQUENCE</scope>
</reference>
<dbReference type="GO" id="GO:0004725">
    <property type="term" value="F:protein tyrosine phosphatase activity"/>
    <property type="evidence" value="ECO:0007669"/>
    <property type="project" value="InterPro"/>
</dbReference>
<dbReference type="PANTHER" id="PTHR19134:SF449">
    <property type="entry name" value="TYROSINE-PROTEIN PHOSPHATASE 1"/>
    <property type="match status" value="1"/>
</dbReference>
<sequence>MNTNKLINVSNEAYKFEDVTLQSEYERIRNLPNNCLFSSAQLSSPAWPSTIEWSLDENKMKNRSESVPCWDHSRVLLSNSVESNYIHANYIDSFSRRRKFIACQAPTMWTVDDHLDMIWQTKSREVLSLLAIRSYLCKYYCQTHR</sequence>
<dbReference type="InterPro" id="IPR029021">
    <property type="entry name" value="Prot-tyrosine_phosphatase-like"/>
</dbReference>
<dbReference type="SUPFAM" id="SSF52799">
    <property type="entry name" value="(Phosphotyrosine protein) phosphatases II"/>
    <property type="match status" value="1"/>
</dbReference>
<dbReference type="PANTHER" id="PTHR19134">
    <property type="entry name" value="RECEPTOR-TYPE TYROSINE-PROTEIN PHOSPHATASE"/>
    <property type="match status" value="1"/>
</dbReference>
<dbReference type="Pfam" id="PF00102">
    <property type="entry name" value="Y_phosphatase"/>
    <property type="match status" value="1"/>
</dbReference>
<protein>
    <submittedName>
        <fullName evidence="2">AsIV-cont00002-ORF3</fullName>
    </submittedName>
</protein>
<dbReference type="InterPro" id="IPR000242">
    <property type="entry name" value="PTP_cat"/>
</dbReference>
<accession>S5DYP9</accession>